<feature type="region of interest" description="Disordered" evidence="1">
    <location>
        <begin position="516"/>
        <end position="539"/>
    </location>
</feature>
<dbReference type="AlphaFoldDB" id="A0A4Q9N023"/>
<accession>A0A4Q9N023</accession>
<name>A0A4Q9N023_9APHY</name>
<evidence type="ECO:0000256" key="1">
    <source>
        <dbReference type="SAM" id="MobiDB-lite"/>
    </source>
</evidence>
<feature type="compositionally biased region" description="Pro residues" evidence="1">
    <location>
        <begin position="464"/>
        <end position="481"/>
    </location>
</feature>
<sequence>MVFGFWSQPAGKTKEPATEGKLPSEPTKPSAEAAQPARELKPAGEAATLATSGNGAEVPTQEAEPVPSAGEQSSAPADPEPRPPSQKRFSWRILVQPKSTQDRKHTLPPAREEAEKEARARQEYIERKMVRTRSERRARDSALLVRELIVGPFAVPSAALPKSSKVAVTAASNQKVHKVKAQLLEPKQANKVIAQLRQLPSSDVPVVVGKTSAGEDIKALSKGPIHAVCLPMTDAEADVRHFAKLDKVEVAVPSPSASGKPSPKSSPPTVARNLDLTEAVSGITSVTATSLAKLTSVFKDVDVVSLLTVPNWGLGQPGDQPGILSGAVPSAKAVIEGVEEITPQLMALGYATGKSILPSHDGVFPPTDRMSVLTYWWGLELVVPEPSVKFLSNAPSVAHTVVNFLTALSVGNGGVAEILPFVRYFSTYIDMEFNQIRSQDKGKGVVCAATWIMPAALVPRPWDFPEPPVNPSPPPSAPSAPAPGAGAIVPTSSLPTHDSTPVLVAPLGAAAITSESVPGNQEQGVPGVTVTPPTPPASESLIKSVGAAAAGLSEEAADKVDENGIAAVGQAGAKTGVMNGVPIAAVSA</sequence>
<reference evidence="2" key="1">
    <citation type="submission" date="2019-01" db="EMBL/GenBank/DDBJ databases">
        <title>Draft genome sequences of three monokaryotic isolates of the white-rot basidiomycete fungus Dichomitus squalens.</title>
        <authorList>
            <consortium name="DOE Joint Genome Institute"/>
            <person name="Lopez S.C."/>
            <person name="Andreopoulos B."/>
            <person name="Pangilinan J."/>
            <person name="Lipzen A."/>
            <person name="Riley R."/>
            <person name="Ahrendt S."/>
            <person name="Ng V."/>
            <person name="Barry K."/>
            <person name="Daum C."/>
            <person name="Grigoriev I.V."/>
            <person name="Hilden K.S."/>
            <person name="Makela M.R."/>
            <person name="de Vries R.P."/>
        </authorList>
    </citation>
    <scope>NUCLEOTIDE SEQUENCE [LARGE SCALE GENOMIC DNA]</scope>
    <source>
        <strain evidence="2">OM18370.1</strain>
    </source>
</reference>
<dbReference type="EMBL" id="ML143390">
    <property type="protein sequence ID" value="TBU33749.1"/>
    <property type="molecule type" value="Genomic_DNA"/>
</dbReference>
<dbReference type="OrthoDB" id="2434934at2759"/>
<protein>
    <submittedName>
        <fullName evidence="2">Uncharacterized protein</fullName>
    </submittedName>
</protein>
<feature type="region of interest" description="Disordered" evidence="1">
    <location>
        <begin position="464"/>
        <end position="493"/>
    </location>
</feature>
<proteinExistence type="predicted"/>
<feature type="compositionally biased region" description="Basic and acidic residues" evidence="1">
    <location>
        <begin position="100"/>
        <end position="119"/>
    </location>
</feature>
<evidence type="ECO:0000313" key="2">
    <source>
        <dbReference type="EMBL" id="TBU33749.1"/>
    </source>
</evidence>
<organism evidence="2">
    <name type="scientific">Dichomitus squalens</name>
    <dbReference type="NCBI Taxonomy" id="114155"/>
    <lineage>
        <taxon>Eukaryota</taxon>
        <taxon>Fungi</taxon>
        <taxon>Dikarya</taxon>
        <taxon>Basidiomycota</taxon>
        <taxon>Agaricomycotina</taxon>
        <taxon>Agaricomycetes</taxon>
        <taxon>Polyporales</taxon>
        <taxon>Polyporaceae</taxon>
        <taxon>Dichomitus</taxon>
    </lineage>
</organism>
<dbReference type="Proteomes" id="UP000292957">
    <property type="component" value="Unassembled WGS sequence"/>
</dbReference>
<feature type="region of interest" description="Disordered" evidence="1">
    <location>
        <begin position="1"/>
        <end position="119"/>
    </location>
</feature>
<gene>
    <name evidence="2" type="ORF">BD311DRAFT_861610</name>
</gene>